<evidence type="ECO:0000256" key="2">
    <source>
        <dbReference type="ARBA" id="ARBA00010157"/>
    </source>
</evidence>
<keyword evidence="6 7" id="KW-0472">Membrane</keyword>
<protein>
    <submittedName>
        <fullName evidence="9">RND transporter MmpL10</fullName>
    </submittedName>
</protein>
<accession>A0AAU0QCK4</accession>
<feature type="domain" description="Membrane transport protein MMPL" evidence="8">
    <location>
        <begin position="45"/>
        <end position="372"/>
    </location>
</feature>
<feature type="transmembrane region" description="Helical" evidence="7">
    <location>
        <begin position="244"/>
        <end position="266"/>
    </location>
</feature>
<dbReference type="FunFam" id="1.20.1640.10:FF:000018">
    <property type="entry name" value="Transmembrane transport protein MmpL10"/>
    <property type="match status" value="1"/>
</dbReference>
<feature type="transmembrane region" description="Helical" evidence="7">
    <location>
        <begin position="372"/>
        <end position="393"/>
    </location>
</feature>
<dbReference type="FunFam" id="1.20.1640.10:FF:000020">
    <property type="entry name" value="Transmembrane transport protein MmpL10"/>
    <property type="match status" value="1"/>
</dbReference>
<evidence type="ECO:0000313" key="9">
    <source>
        <dbReference type="EMBL" id="WPF64142.1"/>
    </source>
</evidence>
<dbReference type="InterPro" id="IPR004869">
    <property type="entry name" value="MMPL_dom"/>
</dbReference>
<evidence type="ECO:0000259" key="8">
    <source>
        <dbReference type="Pfam" id="PF03176"/>
    </source>
</evidence>
<dbReference type="InterPro" id="IPR004707">
    <property type="entry name" value="MmpL_fam"/>
</dbReference>
<dbReference type="PANTHER" id="PTHR33406">
    <property type="entry name" value="MEMBRANE PROTEIN MJ1562-RELATED"/>
    <property type="match status" value="1"/>
</dbReference>
<evidence type="ECO:0000256" key="1">
    <source>
        <dbReference type="ARBA" id="ARBA00004651"/>
    </source>
</evidence>
<feature type="transmembrane region" description="Helical" evidence="7">
    <location>
        <begin position="287"/>
        <end position="308"/>
    </location>
</feature>
<feature type="transmembrane region" description="Helical" evidence="7">
    <location>
        <begin position="320"/>
        <end position="342"/>
    </location>
</feature>
<keyword evidence="4 7" id="KW-0812">Transmembrane</keyword>
<dbReference type="EMBL" id="CP138660">
    <property type="protein sequence ID" value="WPF64142.1"/>
    <property type="molecule type" value="Genomic_DNA"/>
</dbReference>
<evidence type="ECO:0000256" key="6">
    <source>
        <dbReference type="ARBA" id="ARBA00023136"/>
    </source>
</evidence>
<dbReference type="Pfam" id="PF03176">
    <property type="entry name" value="MMPL"/>
    <property type="match status" value="2"/>
</dbReference>
<evidence type="ECO:0000256" key="7">
    <source>
        <dbReference type="SAM" id="Phobius"/>
    </source>
</evidence>
<reference evidence="9" key="1">
    <citation type="submission" date="2023-11" db="EMBL/GenBank/DDBJ databases">
        <authorList>
            <person name="Bhowmick S.K."/>
            <person name="Gandham S."/>
            <person name="Kumar R."/>
            <person name="Praharaj M.R."/>
            <person name="Maity H.K."/>
            <person name="Sarkar U."/>
            <person name="Dey B."/>
        </authorList>
    </citation>
    <scope>NUCLEOTIDE SEQUENCE</scope>
    <source>
        <strain evidence="9">NIAB_BDWBCSHFL_1</strain>
    </source>
</reference>
<feature type="transmembrane region" description="Helical" evidence="7">
    <location>
        <begin position="875"/>
        <end position="897"/>
    </location>
</feature>
<feature type="transmembrane region" description="Helical" evidence="7">
    <location>
        <begin position="918"/>
        <end position="939"/>
    </location>
</feature>
<sequence>MFARLGELVARRPWVVVGCWVALALVLPMAVPSLAEMAQRHPVAVLPADAPSSVAVRQMAEAFHESGSENILVVLLTDEKGLGAADENVYHTLVDRLRNDAKDVVMLQDFLTTPPLREVLGSKDGKAWILPIGLAGDLGTPKSYHAYTDVERIVKRTVAGTTLTANVTGPAATVADLTDAGARDRASIELAIAVMLLVILMVIYRNPVTMLLPLVTIGASLMTAQALVAGVSLVGGLAVSNQAIVLLSAMIAGAGTDYAVFLISRYHEYVRLGEHPERAVQRAMMSVGKVIAASAATVGITFLGMRFAKLGVFSTVGPALAIGIAVSFLAAVTLLPAILVLASPRGWVAPRGERMATFWRRAGTRIVRRPKAYLGASLIGLVALASCASLAHFNYDDRKQLPPSDPSSVGYAAMEHHFSVNQTIPEYLIIHSAHDLRTPRGLADLEQLAQRVSQIPGVAMVRGVTRPNGETLEQARATYQAGQVGNRLGGASRMIDERTGDLNRLASGANLLADNLGDVRGQVSRAVAGVRSLVDALAYIQNQFGGNKTFNEIDNAARLVSNIHALGDALQVNFDGIANSFDWLDSVVAALDTSPVCDSNPMCGNARVQFHKLQTARDNGTLDKVVGLARQLQPTRSPQTVSAVVNDLGRSLNSVVRSLKSLGLDNPDAARARLISMQNGANDLASAGRQVADGVQMLVDQTKNIGIGLNQASAFLMAMGNDASQPSMAGFNVPPQVLKSEEFKKVAQAFISPDGHTVRYFIQTDLNPFSTAAMDQVNTIIDTAKGAQPNTSLADASISMSGYPVMLRDIRDYYERDMRLIVAVTVVVVILILMALLRAIVAPLYLVGSVVISYMSAIGLGVVVFQVFLGQELHWSVPGLAFVVLVAVGADYNMLLASRLRDESALGVRSSVIRTVRCTGGVITAAGLIFAASMSGLLFSSIGTVVQGGFIIGVGILIDTFVVRTITVPAMATLLGRASWWPGHPWQRCAPEEGQMSARMSARTKTVFQAVADGSKR</sequence>
<dbReference type="InterPro" id="IPR050545">
    <property type="entry name" value="Mycobact_MmpL"/>
</dbReference>
<proteinExistence type="inferred from homology"/>
<dbReference type="GO" id="GO:0005886">
    <property type="term" value="C:plasma membrane"/>
    <property type="evidence" value="ECO:0007669"/>
    <property type="project" value="UniProtKB-SubCell"/>
</dbReference>
<dbReference type="SUPFAM" id="SSF82866">
    <property type="entry name" value="Multidrug efflux transporter AcrB transmembrane domain"/>
    <property type="match status" value="2"/>
</dbReference>
<feature type="transmembrane region" description="Helical" evidence="7">
    <location>
        <begin position="844"/>
        <end position="869"/>
    </location>
</feature>
<comment type="similarity">
    <text evidence="2">Belongs to the resistance-nodulation-cell division (RND) (TC 2.A.6) family. MmpL subfamily.</text>
</comment>
<dbReference type="AlphaFoldDB" id="A0AAU0QCK4"/>
<feature type="domain" description="Membrane transport protein MMPL" evidence="8">
    <location>
        <begin position="650"/>
        <end position="982"/>
    </location>
</feature>
<evidence type="ECO:0000256" key="4">
    <source>
        <dbReference type="ARBA" id="ARBA00022692"/>
    </source>
</evidence>
<feature type="transmembrane region" description="Helical" evidence="7">
    <location>
        <begin position="818"/>
        <end position="837"/>
    </location>
</feature>
<keyword evidence="5 7" id="KW-1133">Transmembrane helix</keyword>
<feature type="transmembrane region" description="Helical" evidence="7">
    <location>
        <begin position="211"/>
        <end position="238"/>
    </location>
</feature>
<dbReference type="Gene3D" id="1.20.1640.10">
    <property type="entry name" value="Multidrug efflux transporter AcrB transmembrane domain"/>
    <property type="match status" value="2"/>
</dbReference>
<name>A0AAU0QCK4_9MYCO</name>
<feature type="transmembrane region" description="Helical" evidence="7">
    <location>
        <begin position="186"/>
        <end position="204"/>
    </location>
</feature>
<organism evidence="9">
    <name type="scientific">Mycobacterium orygis</name>
    <dbReference type="NCBI Taxonomy" id="1305738"/>
    <lineage>
        <taxon>Bacteria</taxon>
        <taxon>Bacillati</taxon>
        <taxon>Actinomycetota</taxon>
        <taxon>Actinomycetes</taxon>
        <taxon>Mycobacteriales</taxon>
        <taxon>Mycobacteriaceae</taxon>
        <taxon>Mycobacterium</taxon>
        <taxon>Mycobacterium tuberculosis complex</taxon>
    </lineage>
</organism>
<dbReference type="RefSeq" id="WP_258169430.1">
    <property type="nucleotide sequence ID" value="NZ_CP138660.1"/>
</dbReference>
<evidence type="ECO:0000256" key="5">
    <source>
        <dbReference type="ARBA" id="ARBA00022989"/>
    </source>
</evidence>
<dbReference type="PANTHER" id="PTHR33406:SF6">
    <property type="entry name" value="MEMBRANE PROTEIN YDGH-RELATED"/>
    <property type="match status" value="1"/>
</dbReference>
<dbReference type="NCBIfam" id="TIGR00833">
    <property type="entry name" value="actII"/>
    <property type="match status" value="1"/>
</dbReference>
<dbReference type="KEGG" id="mory:MO_001273"/>
<evidence type="ECO:0000256" key="3">
    <source>
        <dbReference type="ARBA" id="ARBA00022475"/>
    </source>
</evidence>
<keyword evidence="3" id="KW-1003">Cell membrane</keyword>
<gene>
    <name evidence="9" type="primary">mmpL10</name>
    <name evidence="9" type="ORF">MO_001273</name>
</gene>
<feature type="transmembrane region" description="Helical" evidence="7">
    <location>
        <begin position="945"/>
        <end position="967"/>
    </location>
</feature>
<comment type="subcellular location">
    <subcellularLocation>
        <location evidence="1">Cell membrane</location>
        <topology evidence="1">Multi-pass membrane protein</topology>
    </subcellularLocation>
</comment>